<feature type="domain" description="BPL/LPL catalytic" evidence="2">
    <location>
        <begin position="24"/>
        <end position="194"/>
    </location>
</feature>
<comment type="caution">
    <text evidence="3">The sequence shown here is derived from an EMBL/GenBank/DDBJ whole genome shotgun (WGS) entry which is preliminary data.</text>
</comment>
<dbReference type="CDD" id="cd16443">
    <property type="entry name" value="LplA"/>
    <property type="match status" value="1"/>
</dbReference>
<evidence type="ECO:0000256" key="1">
    <source>
        <dbReference type="ARBA" id="ARBA00005085"/>
    </source>
</evidence>
<protein>
    <submittedName>
        <fullName evidence="3">Lipoate--protein ligase family protein</fullName>
    </submittedName>
</protein>
<reference evidence="3 4" key="1">
    <citation type="submission" date="2018-08" db="EMBL/GenBank/DDBJ databases">
        <title>A genome reference for cultivated species of the human gut microbiota.</title>
        <authorList>
            <person name="Zou Y."/>
            <person name="Xue W."/>
            <person name="Luo G."/>
        </authorList>
    </citation>
    <scope>NUCLEOTIDE SEQUENCE [LARGE SCALE GENOMIC DNA]</scope>
    <source>
        <strain evidence="3 4">AM13-21</strain>
    </source>
</reference>
<name>A0A415BR21_PHOVU</name>
<dbReference type="Proteomes" id="UP000285777">
    <property type="component" value="Unassembled WGS sequence"/>
</dbReference>
<dbReference type="InterPro" id="IPR045864">
    <property type="entry name" value="aa-tRNA-synth_II/BPL/LPL"/>
</dbReference>
<sequence>MFCIDNRCTDVYFNLAVEEYLLKQTQGDYFVIWQSEPSVVMGKNQSVRAEVNEDYRIEKGIRLARRFSGGGAVYHDKGNINLTFIETTSQPLFEDYLQRIVGFLETMEVTTYTDERLGIYLDGKKISGSAQCIHKDRVMYHCTLLFSTNLDVLHTVLKGKSDELESIPGLKNIRAVPSVPSEVVNLNCFLDVSVNIKRFIHLLFHYFLTEDEKNSIYHFSRKDLAAIELLKVEKYANEDWIHHRGTLKKI</sequence>
<dbReference type="GO" id="GO:0016874">
    <property type="term" value="F:ligase activity"/>
    <property type="evidence" value="ECO:0007669"/>
    <property type="project" value="UniProtKB-KW"/>
</dbReference>
<dbReference type="GO" id="GO:0017118">
    <property type="term" value="F:lipoyltransferase activity"/>
    <property type="evidence" value="ECO:0007669"/>
    <property type="project" value="TreeGrafter"/>
</dbReference>
<dbReference type="RefSeq" id="WP_118291078.1">
    <property type="nucleotide sequence ID" value="NZ_QRLF01000018.1"/>
</dbReference>
<dbReference type="AlphaFoldDB" id="A0A415BR21"/>
<dbReference type="PANTHER" id="PTHR12561:SF3">
    <property type="entry name" value="LIPOYLTRANSFERASE 1, MITOCHONDRIAL"/>
    <property type="match status" value="1"/>
</dbReference>
<keyword evidence="3" id="KW-0436">Ligase</keyword>
<dbReference type="EMBL" id="QRLF01000018">
    <property type="protein sequence ID" value="RHI90253.1"/>
    <property type="molecule type" value="Genomic_DNA"/>
</dbReference>
<evidence type="ECO:0000313" key="4">
    <source>
        <dbReference type="Proteomes" id="UP000285777"/>
    </source>
</evidence>
<accession>A0A415BR21</accession>
<dbReference type="SUPFAM" id="SSF55681">
    <property type="entry name" value="Class II aaRS and biotin synthetases"/>
    <property type="match status" value="1"/>
</dbReference>
<organism evidence="3 4">
    <name type="scientific">Phocaeicola vulgatus</name>
    <name type="common">Bacteroides vulgatus</name>
    <dbReference type="NCBI Taxonomy" id="821"/>
    <lineage>
        <taxon>Bacteria</taxon>
        <taxon>Pseudomonadati</taxon>
        <taxon>Bacteroidota</taxon>
        <taxon>Bacteroidia</taxon>
        <taxon>Bacteroidales</taxon>
        <taxon>Bacteroidaceae</taxon>
        <taxon>Phocaeicola</taxon>
    </lineage>
</organism>
<proteinExistence type="predicted"/>
<dbReference type="UniPathway" id="UPA00537">
    <property type="reaction ID" value="UER00595"/>
</dbReference>
<dbReference type="GO" id="GO:0009249">
    <property type="term" value="P:protein lipoylation"/>
    <property type="evidence" value="ECO:0007669"/>
    <property type="project" value="InterPro"/>
</dbReference>
<dbReference type="InterPro" id="IPR004562">
    <property type="entry name" value="LipoylTrfase_LipoateP_Ligase"/>
</dbReference>
<dbReference type="InterPro" id="IPR004143">
    <property type="entry name" value="BPL_LPL_catalytic"/>
</dbReference>
<dbReference type="PANTHER" id="PTHR12561">
    <property type="entry name" value="LIPOATE-PROTEIN LIGASE"/>
    <property type="match status" value="1"/>
</dbReference>
<dbReference type="PROSITE" id="PS51733">
    <property type="entry name" value="BPL_LPL_CATALYTIC"/>
    <property type="match status" value="1"/>
</dbReference>
<dbReference type="Gene3D" id="3.30.930.10">
    <property type="entry name" value="Bira Bifunctional Protein, Domain 2"/>
    <property type="match status" value="1"/>
</dbReference>
<comment type="pathway">
    <text evidence="1">Protein modification; protein lipoylation via exogenous pathway; protein N(6)-(lipoyl)lysine from lipoate: step 2/2.</text>
</comment>
<evidence type="ECO:0000259" key="2">
    <source>
        <dbReference type="PROSITE" id="PS51733"/>
    </source>
</evidence>
<gene>
    <name evidence="3" type="ORF">DW150_11720</name>
</gene>
<dbReference type="GO" id="GO:0005737">
    <property type="term" value="C:cytoplasm"/>
    <property type="evidence" value="ECO:0007669"/>
    <property type="project" value="TreeGrafter"/>
</dbReference>
<evidence type="ECO:0000313" key="3">
    <source>
        <dbReference type="EMBL" id="RHI90253.1"/>
    </source>
</evidence>
<dbReference type="Pfam" id="PF21948">
    <property type="entry name" value="LplA-B_cat"/>
    <property type="match status" value="1"/>
</dbReference>